<dbReference type="EMBL" id="BPUS01000018">
    <property type="protein sequence ID" value="GJH28954.1"/>
    <property type="molecule type" value="Genomic_DNA"/>
</dbReference>
<accession>A0AA37IGQ7</accession>
<evidence type="ECO:0000313" key="2">
    <source>
        <dbReference type="Proteomes" id="UP001055111"/>
    </source>
</evidence>
<protein>
    <submittedName>
        <fullName evidence="1">Uncharacterized protein</fullName>
    </submittedName>
</protein>
<proteinExistence type="predicted"/>
<organism evidence="1 2">
    <name type="scientific">Caballeronia novacaledonica</name>
    <dbReference type="NCBI Taxonomy" id="1544861"/>
    <lineage>
        <taxon>Bacteria</taxon>
        <taxon>Pseudomonadati</taxon>
        <taxon>Pseudomonadota</taxon>
        <taxon>Betaproteobacteria</taxon>
        <taxon>Burkholderiales</taxon>
        <taxon>Burkholderiaceae</taxon>
        <taxon>Caballeronia</taxon>
    </lineage>
</organism>
<evidence type="ECO:0000313" key="1">
    <source>
        <dbReference type="EMBL" id="GJH28954.1"/>
    </source>
</evidence>
<dbReference type="Proteomes" id="UP001055111">
    <property type="component" value="Unassembled WGS sequence"/>
</dbReference>
<dbReference type="RefSeq" id="WP_238215995.1">
    <property type="nucleotide sequence ID" value="NZ_BPUS01000018.1"/>
</dbReference>
<sequence length="85" mass="9080">MRSVATEPATVPMSDQRFGIVELAAIVAIVKGTAEVGGMLTDAYKKLQGRRKITVKTPKGSVTIDGDGSMSKDAILERIQQADIF</sequence>
<dbReference type="AlphaFoldDB" id="A0AA37IGQ7"/>
<name>A0AA37IGQ7_9BURK</name>
<comment type="caution">
    <text evidence="1">The sequence shown here is derived from an EMBL/GenBank/DDBJ whole genome shotgun (WGS) entry which is preliminary data.</text>
</comment>
<gene>
    <name evidence="1" type="ORF">CBA19CS42_30580</name>
</gene>
<reference evidence="1" key="1">
    <citation type="submission" date="2022-09" db="EMBL/GenBank/DDBJ databases">
        <title>Isolation and characterization of 3-chlorobenzoate degrading bacteria from soils in Shizuoka.</title>
        <authorList>
            <person name="Ifat A."/>
            <person name="Ogawa N."/>
            <person name="Kimbara K."/>
            <person name="Moriuchi R."/>
            <person name="Dohra H."/>
            <person name="Shintani M."/>
        </authorList>
    </citation>
    <scope>NUCLEOTIDE SEQUENCE</scope>
    <source>
        <strain evidence="1">19CS4-2</strain>
    </source>
</reference>